<gene>
    <name evidence="8" type="primary">radC</name>
    <name evidence="8" type="ORF">H8E80_04690</name>
</gene>
<dbReference type="EMBL" id="JACNLL010000047">
    <property type="protein sequence ID" value="MBC8199328.1"/>
    <property type="molecule type" value="Genomic_DNA"/>
</dbReference>
<keyword evidence="1" id="KW-0645">Protease</keyword>
<evidence type="ECO:0000256" key="5">
    <source>
        <dbReference type="ARBA" id="ARBA00023049"/>
    </source>
</evidence>
<dbReference type="CDD" id="cd08071">
    <property type="entry name" value="MPN_DUF2466"/>
    <property type="match status" value="1"/>
</dbReference>
<evidence type="ECO:0000259" key="7">
    <source>
        <dbReference type="PROSITE" id="PS50249"/>
    </source>
</evidence>
<keyword evidence="3" id="KW-0378">Hydrolase</keyword>
<dbReference type="Gene3D" id="1.10.150.20">
    <property type="entry name" value="5' to 3' exonuclease, C-terminal subdomain"/>
    <property type="match status" value="1"/>
</dbReference>
<dbReference type="PROSITE" id="PS50249">
    <property type="entry name" value="MPN"/>
    <property type="match status" value="1"/>
</dbReference>
<dbReference type="PANTHER" id="PTHR30471">
    <property type="entry name" value="DNA REPAIR PROTEIN RADC"/>
    <property type="match status" value="1"/>
</dbReference>
<dbReference type="Pfam" id="PF04002">
    <property type="entry name" value="RadC"/>
    <property type="match status" value="1"/>
</dbReference>
<dbReference type="AlphaFoldDB" id="A0A8J6N4U0"/>
<name>A0A8J6N4U0_9BACT</name>
<sequence length="242" mass="27213">MRKTKAHKGTGHRQRLRDKFLASGLSGFHDYEVIELLLTLATPQKDCKETAKAALKRFKTLQNVFEASPAELCEIDGIGPKNLIGLKLIKAVADRYLKKKLIEKKPLNSSKELFEYLYHSMKEKSRENFKVIFLDAKNNVIAIKTLFQGTLTASSVYPREVVHAALNQHAAALIFAHNHPSGDPEPSAEDISITKQLVFACKTMGITVHEHLVIGNNNYFSFADQGYIARMNREFEAINKGK</sequence>
<keyword evidence="2" id="KW-0479">Metal-binding</keyword>
<evidence type="ECO:0000256" key="4">
    <source>
        <dbReference type="ARBA" id="ARBA00022833"/>
    </source>
</evidence>
<evidence type="ECO:0000256" key="3">
    <source>
        <dbReference type="ARBA" id="ARBA00022801"/>
    </source>
</evidence>
<dbReference type="InterPro" id="IPR046778">
    <property type="entry name" value="UPF0758_N"/>
</dbReference>
<protein>
    <submittedName>
        <fullName evidence="8">DNA repair protein RadC</fullName>
    </submittedName>
</protein>
<evidence type="ECO:0000256" key="2">
    <source>
        <dbReference type="ARBA" id="ARBA00022723"/>
    </source>
</evidence>
<dbReference type="InterPro" id="IPR020891">
    <property type="entry name" value="UPF0758_CS"/>
</dbReference>
<dbReference type="InterPro" id="IPR025657">
    <property type="entry name" value="RadC_JAB"/>
</dbReference>
<dbReference type="InterPro" id="IPR001405">
    <property type="entry name" value="UPF0758"/>
</dbReference>
<dbReference type="GO" id="GO:0006508">
    <property type="term" value="P:proteolysis"/>
    <property type="evidence" value="ECO:0007669"/>
    <property type="project" value="UniProtKB-KW"/>
</dbReference>
<dbReference type="PROSITE" id="PS01302">
    <property type="entry name" value="UPF0758"/>
    <property type="match status" value="1"/>
</dbReference>
<feature type="domain" description="MPN" evidence="7">
    <location>
        <begin position="106"/>
        <end position="228"/>
    </location>
</feature>
<proteinExistence type="inferred from homology"/>
<comment type="caution">
    <text evidence="8">The sequence shown here is derived from an EMBL/GenBank/DDBJ whole genome shotgun (WGS) entry which is preliminary data.</text>
</comment>
<evidence type="ECO:0000256" key="1">
    <source>
        <dbReference type="ARBA" id="ARBA00022670"/>
    </source>
</evidence>
<dbReference type="NCBIfam" id="NF000642">
    <property type="entry name" value="PRK00024.1"/>
    <property type="match status" value="1"/>
</dbReference>
<evidence type="ECO:0000313" key="9">
    <source>
        <dbReference type="Proteomes" id="UP000603545"/>
    </source>
</evidence>
<evidence type="ECO:0000256" key="6">
    <source>
        <dbReference type="RuleBase" id="RU003797"/>
    </source>
</evidence>
<dbReference type="SUPFAM" id="SSF47781">
    <property type="entry name" value="RuvA domain 2-like"/>
    <property type="match status" value="1"/>
</dbReference>
<dbReference type="Proteomes" id="UP000603545">
    <property type="component" value="Unassembled WGS sequence"/>
</dbReference>
<dbReference type="InterPro" id="IPR010994">
    <property type="entry name" value="RuvA_2-like"/>
</dbReference>
<dbReference type="NCBIfam" id="TIGR00608">
    <property type="entry name" value="radc"/>
    <property type="match status" value="1"/>
</dbReference>
<dbReference type="PANTHER" id="PTHR30471:SF3">
    <property type="entry name" value="UPF0758 PROTEIN YEES-RELATED"/>
    <property type="match status" value="1"/>
</dbReference>
<dbReference type="GO" id="GO:0046872">
    <property type="term" value="F:metal ion binding"/>
    <property type="evidence" value="ECO:0007669"/>
    <property type="project" value="UniProtKB-KW"/>
</dbReference>
<dbReference type="GO" id="GO:0008237">
    <property type="term" value="F:metallopeptidase activity"/>
    <property type="evidence" value="ECO:0007669"/>
    <property type="project" value="UniProtKB-KW"/>
</dbReference>
<dbReference type="Pfam" id="PF20582">
    <property type="entry name" value="UPF0758_N"/>
    <property type="match status" value="1"/>
</dbReference>
<accession>A0A8J6N4U0</accession>
<evidence type="ECO:0000313" key="8">
    <source>
        <dbReference type="EMBL" id="MBC8199328.1"/>
    </source>
</evidence>
<comment type="similarity">
    <text evidence="6">Belongs to the UPF0758 family.</text>
</comment>
<dbReference type="InterPro" id="IPR037518">
    <property type="entry name" value="MPN"/>
</dbReference>
<reference evidence="8 9" key="1">
    <citation type="submission" date="2020-08" db="EMBL/GenBank/DDBJ databases">
        <title>Bridging the membrane lipid divide: bacteria of the FCB group superphylum have the potential to synthesize archaeal ether lipids.</title>
        <authorList>
            <person name="Villanueva L."/>
            <person name="Von Meijenfeldt F.A.B."/>
            <person name="Westbye A.B."/>
            <person name="Yadav S."/>
            <person name="Hopmans E.C."/>
            <person name="Dutilh B.E."/>
            <person name="Sinninghe Damste J.S."/>
        </authorList>
    </citation>
    <scope>NUCLEOTIDE SEQUENCE [LARGE SCALE GENOMIC DNA]</scope>
    <source>
        <strain evidence="8">NIOZ-UU82</strain>
    </source>
</reference>
<organism evidence="8 9">
    <name type="scientific">Candidatus Desulfaltia bathyphila</name>
    <dbReference type="NCBI Taxonomy" id="2841697"/>
    <lineage>
        <taxon>Bacteria</taxon>
        <taxon>Pseudomonadati</taxon>
        <taxon>Thermodesulfobacteriota</taxon>
        <taxon>Desulfobacteria</taxon>
        <taxon>Desulfobacterales</taxon>
        <taxon>Desulfobacterales incertae sedis</taxon>
        <taxon>Candidatus Desulfaltia</taxon>
    </lineage>
</organism>
<dbReference type="Gene3D" id="3.40.140.10">
    <property type="entry name" value="Cytidine Deaminase, domain 2"/>
    <property type="match status" value="1"/>
</dbReference>
<keyword evidence="5" id="KW-0482">Metalloprotease</keyword>
<keyword evidence="4" id="KW-0862">Zinc</keyword>